<sequence>MGFIQAGRSLKRKKVGTSTENSKKIAKVQSIASKNLTSIDDRSILEKLPGEIVYRVFTLVGLNGNSLHMTNRYFNRMFQFSKTSDGNNWPGFGLIEEIIRVHYTFDLNSKIDINASFRKIQKYKKKLSEENFLELEHALKVFEDNQFVLSSDIFNRRFMNSRVVELIGSRKALEPEKIAREILQRSQYIKHQFKGLIEKIRNQPESELDRLVAVADTRFELGNEEENEDLDATPGVSSEDMNSYKISNVPSVISDFPERFYKGPWTSDKISMMNQMGKVLNFRYKDLDRAVVSALEGYNDKSQYKVSEFVLVMEQVSISGNYSSVESIVATFRALDRNENALIKSELRQLVRRLLLMYYGVEPNERSSDAELWVYLAEDRNVTHLNEVMEVAPTPDVNTLRLLGL</sequence>
<gene>
    <name evidence="1" type="ORF">CAAN4_E08658</name>
</gene>
<organism evidence="1 2">
    <name type="scientific">[Candida] anglica</name>
    <dbReference type="NCBI Taxonomy" id="148631"/>
    <lineage>
        <taxon>Eukaryota</taxon>
        <taxon>Fungi</taxon>
        <taxon>Dikarya</taxon>
        <taxon>Ascomycota</taxon>
        <taxon>Saccharomycotina</taxon>
        <taxon>Pichiomycetes</taxon>
        <taxon>Debaryomycetaceae</taxon>
        <taxon>Kurtzmaniella</taxon>
    </lineage>
</organism>
<reference evidence="1 2" key="1">
    <citation type="submission" date="2024-01" db="EMBL/GenBank/DDBJ databases">
        <authorList>
            <consortium name="Genoscope - CEA"/>
            <person name="William W."/>
        </authorList>
    </citation>
    <scope>NUCLEOTIDE SEQUENCE [LARGE SCALE GENOMIC DNA]</scope>
    <source>
        <strain evidence="1 2">29B2s-10</strain>
    </source>
</reference>
<evidence type="ECO:0000313" key="2">
    <source>
        <dbReference type="Proteomes" id="UP001497600"/>
    </source>
</evidence>
<accession>A0ABP0EE55</accession>
<evidence type="ECO:0000313" key="1">
    <source>
        <dbReference type="EMBL" id="CAK7908093.1"/>
    </source>
</evidence>
<evidence type="ECO:0008006" key="3">
    <source>
        <dbReference type="Google" id="ProtNLM"/>
    </source>
</evidence>
<dbReference type="EMBL" id="OZ004257">
    <property type="protein sequence ID" value="CAK7908093.1"/>
    <property type="molecule type" value="Genomic_DNA"/>
</dbReference>
<name>A0ABP0EE55_9ASCO</name>
<dbReference type="Proteomes" id="UP001497600">
    <property type="component" value="Chromosome E"/>
</dbReference>
<keyword evidence="2" id="KW-1185">Reference proteome</keyword>
<protein>
    <recommendedName>
        <fullName evidence="3">F-box domain-containing protein</fullName>
    </recommendedName>
</protein>
<proteinExistence type="predicted"/>